<name>A0A807LJ08_9ENTR</name>
<dbReference type="EMBL" id="CP019445">
    <property type="protein sequence ID" value="APZ06626.1"/>
    <property type="molecule type" value="Genomic_DNA"/>
</dbReference>
<keyword evidence="3" id="KW-1185">Reference proteome</keyword>
<dbReference type="AlphaFoldDB" id="A0A807LJ08"/>
<proteinExistence type="predicted"/>
<protein>
    <submittedName>
        <fullName evidence="2">Uncharacterized protein</fullName>
    </submittedName>
</protein>
<evidence type="ECO:0000313" key="2">
    <source>
        <dbReference type="EMBL" id="APZ06626.1"/>
    </source>
</evidence>
<sequence>MALVEIVATNLHAGADLRKLGVGSVVDVDDATAERWLQTGKAKKTDQKKGEKLSFEVATPSAQTADLSGLQMQYADALAQIDKLTADAEAKGKAHADALAAEKKRADDAEAALEELKKKVK</sequence>
<evidence type="ECO:0000256" key="1">
    <source>
        <dbReference type="SAM" id="Coils"/>
    </source>
</evidence>
<dbReference type="KEGG" id="kco:BWI95_17020"/>
<accession>A0A807LJ08</accession>
<dbReference type="Proteomes" id="UP000187148">
    <property type="component" value="Chromosome"/>
</dbReference>
<reference evidence="2 3" key="1">
    <citation type="submission" date="2017-01" db="EMBL/GenBank/DDBJ databases">
        <authorList>
            <person name="Cao J.-M."/>
        </authorList>
    </citation>
    <scope>NUCLEOTIDE SEQUENCE [LARGE SCALE GENOMIC DNA]</scope>
    <source>
        <strain evidence="2 3">888-76</strain>
    </source>
</reference>
<gene>
    <name evidence="2" type="ORF">BWI95_17020</name>
</gene>
<keyword evidence="1" id="KW-0175">Coiled coil</keyword>
<organism evidence="2 3">
    <name type="scientific">Kosakonia cowanii JCM 10956 = DSM 18146</name>
    <dbReference type="NCBI Taxonomy" id="1300165"/>
    <lineage>
        <taxon>Bacteria</taxon>
        <taxon>Pseudomonadati</taxon>
        <taxon>Pseudomonadota</taxon>
        <taxon>Gammaproteobacteria</taxon>
        <taxon>Enterobacterales</taxon>
        <taxon>Enterobacteriaceae</taxon>
        <taxon>Kosakonia</taxon>
    </lineage>
</organism>
<evidence type="ECO:0000313" key="3">
    <source>
        <dbReference type="Proteomes" id="UP000187148"/>
    </source>
</evidence>
<feature type="coiled-coil region" evidence="1">
    <location>
        <begin position="67"/>
        <end position="119"/>
    </location>
</feature>
<dbReference type="RefSeq" id="WP_054803779.1">
    <property type="nucleotide sequence ID" value="NZ_CP019445.1"/>
</dbReference>